<feature type="compositionally biased region" description="Polar residues" evidence="1">
    <location>
        <begin position="45"/>
        <end position="56"/>
    </location>
</feature>
<proteinExistence type="predicted"/>
<accession>A0A1J4K190</accession>
<dbReference type="Proteomes" id="UP000179807">
    <property type="component" value="Unassembled WGS sequence"/>
</dbReference>
<dbReference type="VEuPathDB" id="TrichDB:TRFO_27393"/>
<gene>
    <name evidence="2" type="ORF">TRFO_27393</name>
</gene>
<dbReference type="EMBL" id="MLAK01000773">
    <property type="protein sequence ID" value="OHT05003.1"/>
    <property type="molecule type" value="Genomic_DNA"/>
</dbReference>
<evidence type="ECO:0000313" key="3">
    <source>
        <dbReference type="Proteomes" id="UP000179807"/>
    </source>
</evidence>
<organism evidence="2 3">
    <name type="scientific">Tritrichomonas foetus</name>
    <dbReference type="NCBI Taxonomy" id="1144522"/>
    <lineage>
        <taxon>Eukaryota</taxon>
        <taxon>Metamonada</taxon>
        <taxon>Parabasalia</taxon>
        <taxon>Tritrichomonadida</taxon>
        <taxon>Tritrichomonadidae</taxon>
        <taxon>Tritrichomonas</taxon>
    </lineage>
</organism>
<sequence length="238" mass="27465">MNNLKKFFQKFVRLGKFRFVRKLHSPRQMNSKSQISSMKRRTGKRQSQNSSVNQLREMNDRSSRKQIVRKTVKSNDSDAILDMIDQRIGNLLLRSSELESKLDSIERNANSTVAPNFASSISRTMKIPPTSSSSAKKSTQRMKTETYSSTSENTTKAFNVKNSIIATPKTIPNTYKITNEKSEIQESGDISSLFRIVELLTKEVREMKTQQRMMSEQINTMHHQLIQHKFHSEDESQL</sequence>
<evidence type="ECO:0000256" key="1">
    <source>
        <dbReference type="SAM" id="MobiDB-lite"/>
    </source>
</evidence>
<keyword evidence="3" id="KW-1185">Reference proteome</keyword>
<comment type="caution">
    <text evidence="2">The sequence shown here is derived from an EMBL/GenBank/DDBJ whole genome shotgun (WGS) entry which is preliminary data.</text>
</comment>
<evidence type="ECO:0000313" key="2">
    <source>
        <dbReference type="EMBL" id="OHT05003.1"/>
    </source>
</evidence>
<feature type="region of interest" description="Disordered" evidence="1">
    <location>
        <begin position="123"/>
        <end position="152"/>
    </location>
</feature>
<feature type="compositionally biased region" description="Low complexity" evidence="1">
    <location>
        <begin position="128"/>
        <end position="137"/>
    </location>
</feature>
<dbReference type="GeneID" id="94840220"/>
<name>A0A1J4K190_9EUKA</name>
<dbReference type="RefSeq" id="XP_068358139.1">
    <property type="nucleotide sequence ID" value="XM_068505516.1"/>
</dbReference>
<dbReference type="AlphaFoldDB" id="A0A1J4K190"/>
<feature type="compositionally biased region" description="Polar residues" evidence="1">
    <location>
        <begin position="27"/>
        <end position="37"/>
    </location>
</feature>
<feature type="region of interest" description="Disordered" evidence="1">
    <location>
        <begin position="25"/>
        <end position="66"/>
    </location>
</feature>
<protein>
    <submittedName>
        <fullName evidence="2">Uncharacterized protein</fullName>
    </submittedName>
</protein>
<reference evidence="2" key="1">
    <citation type="submission" date="2016-10" db="EMBL/GenBank/DDBJ databases">
        <authorList>
            <person name="Benchimol M."/>
            <person name="Almeida L.G."/>
            <person name="Vasconcelos A.T."/>
            <person name="Perreira-Neves A."/>
            <person name="Rosa I.A."/>
            <person name="Tasca T."/>
            <person name="Bogo M.R."/>
            <person name="de Souza W."/>
        </authorList>
    </citation>
    <scope>NUCLEOTIDE SEQUENCE [LARGE SCALE GENOMIC DNA]</scope>
    <source>
        <strain evidence="2">K</strain>
    </source>
</reference>